<accession>A0A175S1L5</accession>
<dbReference type="Pfam" id="PF13302">
    <property type="entry name" value="Acetyltransf_3"/>
    <property type="match status" value="1"/>
</dbReference>
<dbReference type="GO" id="GO:0016747">
    <property type="term" value="F:acyltransferase activity, transferring groups other than amino-acyl groups"/>
    <property type="evidence" value="ECO:0007669"/>
    <property type="project" value="InterPro"/>
</dbReference>
<protein>
    <submittedName>
        <fullName evidence="2">Amino acid acetyltransferase</fullName>
    </submittedName>
</protein>
<comment type="caution">
    <text evidence="2">The sequence shown here is derived from an EMBL/GenBank/DDBJ whole genome shotgun (WGS) entry which is preliminary data.</text>
</comment>
<name>A0A175S1L5_9MICO</name>
<dbReference type="InterPro" id="IPR000182">
    <property type="entry name" value="GNAT_dom"/>
</dbReference>
<dbReference type="PANTHER" id="PTHR43610:SF1">
    <property type="entry name" value="N-ACETYLTRANSFERASE DOMAIN-CONTAINING PROTEIN"/>
    <property type="match status" value="1"/>
</dbReference>
<dbReference type="InterPro" id="IPR016181">
    <property type="entry name" value="Acyl_CoA_acyltransferase"/>
</dbReference>
<dbReference type="RefSeq" id="WP_058724859.1">
    <property type="nucleotide sequence ID" value="NZ_LDQC01000023.1"/>
</dbReference>
<dbReference type="PANTHER" id="PTHR43610">
    <property type="entry name" value="BLL6696 PROTEIN"/>
    <property type="match status" value="1"/>
</dbReference>
<dbReference type="Proteomes" id="UP000078252">
    <property type="component" value="Unassembled WGS sequence"/>
</dbReference>
<keyword evidence="2" id="KW-0808">Transferase</keyword>
<organism evidence="2 3">
    <name type="scientific">Curtobacterium luteum</name>
    <dbReference type="NCBI Taxonomy" id="33881"/>
    <lineage>
        <taxon>Bacteria</taxon>
        <taxon>Bacillati</taxon>
        <taxon>Actinomycetota</taxon>
        <taxon>Actinomycetes</taxon>
        <taxon>Micrococcales</taxon>
        <taxon>Microbacteriaceae</taxon>
        <taxon>Curtobacterium</taxon>
    </lineage>
</organism>
<feature type="domain" description="N-acetyltransferase" evidence="1">
    <location>
        <begin position="13"/>
        <end position="153"/>
    </location>
</feature>
<gene>
    <name evidence="2" type="ORF">NS184_04085</name>
</gene>
<dbReference type="AlphaFoldDB" id="A0A175S1L5"/>
<evidence type="ECO:0000313" key="2">
    <source>
        <dbReference type="EMBL" id="KTR08999.1"/>
    </source>
</evidence>
<evidence type="ECO:0000313" key="3">
    <source>
        <dbReference type="Proteomes" id="UP000078252"/>
    </source>
</evidence>
<dbReference type="Gene3D" id="3.40.630.30">
    <property type="match status" value="1"/>
</dbReference>
<evidence type="ECO:0000259" key="1">
    <source>
        <dbReference type="Pfam" id="PF13302"/>
    </source>
</evidence>
<reference evidence="2 3" key="1">
    <citation type="journal article" date="2016" name="Front. Microbiol.">
        <title>Genomic Resource of Rice Seed Associated Bacteria.</title>
        <authorList>
            <person name="Midha S."/>
            <person name="Bansal K."/>
            <person name="Sharma S."/>
            <person name="Kumar N."/>
            <person name="Patil P.P."/>
            <person name="Chaudhry V."/>
            <person name="Patil P.B."/>
        </authorList>
    </citation>
    <scope>NUCLEOTIDE SEQUENCE [LARGE SCALE GENOMIC DNA]</scope>
    <source>
        <strain evidence="2 3">NS184</strain>
    </source>
</reference>
<dbReference type="PATRIC" id="fig|33881.3.peg.1084"/>
<dbReference type="OrthoDB" id="9795199at2"/>
<proteinExistence type="predicted"/>
<dbReference type="EMBL" id="LDQC01000023">
    <property type="protein sequence ID" value="KTR08999.1"/>
    <property type="molecule type" value="Genomic_DNA"/>
</dbReference>
<dbReference type="SUPFAM" id="SSF55729">
    <property type="entry name" value="Acyl-CoA N-acyltransferases (Nat)"/>
    <property type="match status" value="1"/>
</dbReference>
<sequence length="210" mass="23504">MEIAPVPTLTGDRVTLEPLGAEHADDLRAAVTDGDLWRTWYTSIPAPAQVDAEIERRLTEHEAGRMVPFAVRDRPTGRVVGSTTFMNVDQANRRVEIGSTFLARSAQRTGINTEAKLLQLSHAFESWQCIAVEFRTHFHNMQSRAAIAALGAKQDGVLRNHQIGRDGTLRDTVVFSITASEWPTVRMSLAERLRRHDRAEGSRRRSARHA</sequence>
<dbReference type="STRING" id="33881.NS184_04085"/>